<organism evidence="1 2">
    <name type="scientific">Trypanosoma equiperdum</name>
    <dbReference type="NCBI Taxonomy" id="5694"/>
    <lineage>
        <taxon>Eukaryota</taxon>
        <taxon>Discoba</taxon>
        <taxon>Euglenozoa</taxon>
        <taxon>Kinetoplastea</taxon>
        <taxon>Metakinetoplastina</taxon>
        <taxon>Trypanosomatida</taxon>
        <taxon>Trypanosomatidae</taxon>
        <taxon>Trypanosoma</taxon>
    </lineage>
</organism>
<reference evidence="1" key="1">
    <citation type="submission" date="2016-09" db="EMBL/GenBank/DDBJ databases">
        <authorList>
            <person name="Hebert L."/>
            <person name="Moumen B."/>
        </authorList>
    </citation>
    <scope>NUCLEOTIDE SEQUENCE [LARGE SCALE GENOMIC DNA]</scope>
    <source>
        <strain evidence="1">OVI</strain>
    </source>
</reference>
<dbReference type="Proteomes" id="UP000195570">
    <property type="component" value="Unassembled WGS sequence"/>
</dbReference>
<dbReference type="AlphaFoldDB" id="A0A1G4I287"/>
<protein>
    <submittedName>
        <fullName evidence="1">Uncharacterized protein</fullName>
    </submittedName>
</protein>
<keyword evidence="2" id="KW-1185">Reference proteome</keyword>
<evidence type="ECO:0000313" key="2">
    <source>
        <dbReference type="Proteomes" id="UP000195570"/>
    </source>
</evidence>
<gene>
    <name evidence="1" type="ORF">TEOVI_000763100</name>
</gene>
<sequence>MRGAGPPTCSLVAVPVFFFDEQLPRRAGDGTADKYGELPCTFLLSSHSLFLSMTECGSKGRDVALFMVRGDADDLPRGGRPVGHPRHDAEPTHVAAAAGKPFTPTQAPLLLATALYSSLRSMDGRLLVGKERGVDCANALKTFSLAVLALNSRRSSAARVCRGDLRIKASPVKRGLTCLLPAAVVTAVVATSTRLGLTYPVSLSEDARPVHCGPHWAPNNSSTVFGGPGTSRELFKEKEPLRGGSAAKTPSSLLPFLSLLSLISITTLMGDGGLRSRSGAITPDSLIRLHGIPLVDFTGLTAASACCMGGMSKKSGSLL</sequence>
<dbReference type="VEuPathDB" id="TriTrypDB:TEOVI_000763100"/>
<comment type="caution">
    <text evidence="1">The sequence shown here is derived from an EMBL/GenBank/DDBJ whole genome shotgun (WGS) entry which is preliminary data.</text>
</comment>
<dbReference type="EMBL" id="CZPT02000451">
    <property type="protein sequence ID" value="SCU65889.1"/>
    <property type="molecule type" value="Genomic_DNA"/>
</dbReference>
<proteinExistence type="predicted"/>
<evidence type="ECO:0000313" key="1">
    <source>
        <dbReference type="EMBL" id="SCU65889.1"/>
    </source>
</evidence>
<accession>A0A1G4I287</accession>
<dbReference type="GeneID" id="92381565"/>
<dbReference type="RefSeq" id="XP_067077406.1">
    <property type="nucleotide sequence ID" value="XM_067221305.1"/>
</dbReference>
<name>A0A1G4I287_TRYEQ</name>